<keyword evidence="1 5" id="KW-0489">Methyltransferase</keyword>
<dbReference type="RefSeq" id="WP_381736504.1">
    <property type="nucleotide sequence ID" value="NZ_JBHSDP010000002.1"/>
</dbReference>
<dbReference type="PANTHER" id="PTHR43464">
    <property type="entry name" value="METHYLTRANSFERASE"/>
    <property type="match status" value="1"/>
</dbReference>
<organism evidence="5 6">
    <name type="scientific">Streptomyces andamanensis</name>
    <dbReference type="NCBI Taxonomy" id="1565035"/>
    <lineage>
        <taxon>Bacteria</taxon>
        <taxon>Bacillati</taxon>
        <taxon>Actinomycetota</taxon>
        <taxon>Actinomycetes</taxon>
        <taxon>Kitasatosporales</taxon>
        <taxon>Streptomycetaceae</taxon>
        <taxon>Streptomyces</taxon>
    </lineage>
</organism>
<dbReference type="InterPro" id="IPR041698">
    <property type="entry name" value="Methyltransf_25"/>
</dbReference>
<gene>
    <name evidence="5" type="ORF">ACFPC0_00455</name>
</gene>
<evidence type="ECO:0000256" key="2">
    <source>
        <dbReference type="ARBA" id="ARBA00022679"/>
    </source>
</evidence>
<dbReference type="Gene3D" id="3.40.50.150">
    <property type="entry name" value="Vaccinia Virus protein VP39"/>
    <property type="match status" value="1"/>
</dbReference>
<dbReference type="Pfam" id="PF13649">
    <property type="entry name" value="Methyltransf_25"/>
    <property type="match status" value="1"/>
</dbReference>
<sequence length="240" mass="26225">MQQDWEEDDSGEFIELGEYFVPERDVQMDVVTSLLPEPEGPAQILDLCCGQGRLSGALLAAFPQATVVGLDLSPTMLGTAQQELSSYGPRFVTEKFDLAAADWRTRDQAPAAVVSSLAVHHLDGAGKRALFTDVFALLRPGGALVIADLVQPVGERGLALARRMWNESVKAQSLAGTGGLEPYERFHALEWSCYEYPDELDKPSPLPDQLGWLRDAGFTDVDVHWMKAGHAVYGGVKPRK</sequence>
<reference evidence="6" key="1">
    <citation type="journal article" date="2019" name="Int. J. Syst. Evol. Microbiol.">
        <title>The Global Catalogue of Microorganisms (GCM) 10K type strain sequencing project: providing services to taxonomists for standard genome sequencing and annotation.</title>
        <authorList>
            <consortium name="The Broad Institute Genomics Platform"/>
            <consortium name="The Broad Institute Genome Sequencing Center for Infectious Disease"/>
            <person name="Wu L."/>
            <person name="Ma J."/>
        </authorList>
    </citation>
    <scope>NUCLEOTIDE SEQUENCE [LARGE SCALE GENOMIC DNA]</scope>
    <source>
        <strain evidence="6">PCU 347</strain>
    </source>
</reference>
<evidence type="ECO:0000313" key="6">
    <source>
        <dbReference type="Proteomes" id="UP001595824"/>
    </source>
</evidence>
<keyword evidence="6" id="KW-1185">Reference proteome</keyword>
<evidence type="ECO:0000256" key="1">
    <source>
        <dbReference type="ARBA" id="ARBA00022603"/>
    </source>
</evidence>
<evidence type="ECO:0000259" key="4">
    <source>
        <dbReference type="Pfam" id="PF13649"/>
    </source>
</evidence>
<dbReference type="PANTHER" id="PTHR43464:SF19">
    <property type="entry name" value="UBIQUINONE BIOSYNTHESIS O-METHYLTRANSFERASE, MITOCHONDRIAL"/>
    <property type="match status" value="1"/>
</dbReference>
<keyword evidence="3" id="KW-0949">S-adenosyl-L-methionine</keyword>
<dbReference type="Proteomes" id="UP001595824">
    <property type="component" value="Unassembled WGS sequence"/>
</dbReference>
<dbReference type="EMBL" id="JBHSDP010000002">
    <property type="protein sequence ID" value="MFC4326321.1"/>
    <property type="molecule type" value="Genomic_DNA"/>
</dbReference>
<dbReference type="SUPFAM" id="SSF53335">
    <property type="entry name" value="S-adenosyl-L-methionine-dependent methyltransferases"/>
    <property type="match status" value="1"/>
</dbReference>
<proteinExistence type="predicted"/>
<dbReference type="CDD" id="cd02440">
    <property type="entry name" value="AdoMet_MTases"/>
    <property type="match status" value="1"/>
</dbReference>
<comment type="caution">
    <text evidence="5">The sequence shown here is derived from an EMBL/GenBank/DDBJ whole genome shotgun (WGS) entry which is preliminary data.</text>
</comment>
<evidence type="ECO:0000313" key="5">
    <source>
        <dbReference type="EMBL" id="MFC4326321.1"/>
    </source>
</evidence>
<dbReference type="GO" id="GO:0032259">
    <property type="term" value="P:methylation"/>
    <property type="evidence" value="ECO:0007669"/>
    <property type="project" value="UniProtKB-KW"/>
</dbReference>
<feature type="domain" description="Methyltransferase" evidence="4">
    <location>
        <begin position="44"/>
        <end position="142"/>
    </location>
</feature>
<dbReference type="InterPro" id="IPR029063">
    <property type="entry name" value="SAM-dependent_MTases_sf"/>
</dbReference>
<accession>A0ABV8T830</accession>
<evidence type="ECO:0000256" key="3">
    <source>
        <dbReference type="ARBA" id="ARBA00022691"/>
    </source>
</evidence>
<protein>
    <submittedName>
        <fullName evidence="5">Class I SAM-dependent methyltransferase</fullName>
    </submittedName>
</protein>
<dbReference type="GO" id="GO:0008168">
    <property type="term" value="F:methyltransferase activity"/>
    <property type="evidence" value="ECO:0007669"/>
    <property type="project" value="UniProtKB-KW"/>
</dbReference>
<keyword evidence="2" id="KW-0808">Transferase</keyword>
<name>A0ABV8T830_9ACTN</name>